<keyword evidence="2" id="KW-0677">Repeat</keyword>
<dbReference type="InterPro" id="IPR002048">
    <property type="entry name" value="EF_hand_dom"/>
</dbReference>
<evidence type="ECO:0000313" key="6">
    <source>
        <dbReference type="Proteomes" id="UP000887567"/>
    </source>
</evidence>
<dbReference type="Gene3D" id="2.130.10.10">
    <property type="entry name" value="YVTN repeat-like/Quinoprotein amine dehydrogenase"/>
    <property type="match status" value="2"/>
</dbReference>
<keyword evidence="1 3" id="KW-0853">WD repeat</keyword>
<dbReference type="InterPro" id="IPR011992">
    <property type="entry name" value="EF-hand-dom_pair"/>
</dbReference>
<name>A0A913XYN4_EXADI</name>
<dbReference type="InterPro" id="IPR051242">
    <property type="entry name" value="WD-EF-hand_domain"/>
</dbReference>
<dbReference type="RefSeq" id="XP_020912310.1">
    <property type="nucleotide sequence ID" value="XM_021056651.2"/>
</dbReference>
<evidence type="ECO:0000256" key="2">
    <source>
        <dbReference type="ARBA" id="ARBA00022737"/>
    </source>
</evidence>
<sequence>MGIRNGKLLEPIRLDEQLDIQSLEELMYRFKTHLSNKNAIKTWKARRGSRAIVGSSHLTGLMTLEEFRNTLAELLNVDSWDSERAVVFEQEMETLFKKVDLASDGLVDWDEFCTYMMIQFKDHDDTTKYGKSFSPKLNITRIAHNKETTTRILRDFNPMRYVTVSKEGIIGVWSTELELQRSIEIEERSAQDKASNKRHIKMWVTDAVTMNNVHKLVVATTNMDLHFYDMSTPIYTPQYHLCAIGNVPLCLNYYYDKKSPAGRSMLFFGTDNGSVHVLIFSTPVKGLFETPFKKNSGSHKIFFQDISVHWRFVSHLPLGAIHSDWVRRVQYVSIKEFVISCSGSARDSLVVRDVDDKKRKTYVFKVAKGIDCFDYNHDLNVIVTGGVDHAVRVWNPYVTSKPVAIMKGHQSSIVDLIIHQALGQVFSFDKDGILKCWDIKEQLCIQSLAIRDPFGHRVPEHGPFPFCLIGSPVNSLLIASNDILIEVKLLGLGITKAIKTTHAKALCAAVYNEKIGQVITGCEGSVICFWDIATGRKALQIPEAHGGEEISCLHLDKKDSRLMTGARDGSIHVWNANNGHLLNKLAPLEEAEVTGIISFPAKQKILTVGWHRKIISYNDDRQTFVIRPDVCWKGGQVHQDDILTSAYCPPHFLATASFDGDIILWGLDREKMIRILKKGSKSLFKSKIMKVGLLGQRERRLSRAQAQLTAKKDYSPIDKLLFLTTRAQNRAQESATLISSESGVLEFWCLYGTAKPMGRFYAGEEENAFVLAMATDTSNDLLVTGDSTGRITIWDISSYCISRTESIIAQVWSTTQRMSSFDDSPEPSPPRMMSWHAHNAAIVSIEVVPYGDNTFLLSASSDCTSRLWSLKGEYVGMFGQKVLWDIDESSSYKHTGFPWNEAQMADCDRSTVCGSPTRSTHDEVHVTITTNGGESSPMEISREDLTRNSPVEKEGRFLPTLQSDVKQDSDQNSDIHRSRTSLILDRKPPDSWSMLGHKYNDDFRQRMKTRQSRRTFMGYVDRKLTSGAGVGNHCSPFQALYIPETQDFKIPSELPVTKRMLRKAAKMNADTFPVGVNQSLLPVLPAIKRSESLNTVNSFNKESHVQSSDNASQFSFIAEQN</sequence>
<reference evidence="5" key="1">
    <citation type="submission" date="2022-11" db="UniProtKB">
        <authorList>
            <consortium name="EnsemblMetazoa"/>
        </authorList>
    </citation>
    <scope>IDENTIFICATION</scope>
</reference>
<feature type="domain" description="EF-hand" evidence="4">
    <location>
        <begin position="87"/>
        <end position="122"/>
    </location>
</feature>
<feature type="repeat" description="WD" evidence="3">
    <location>
        <begin position="550"/>
        <end position="584"/>
    </location>
</feature>
<dbReference type="InterPro" id="IPR015943">
    <property type="entry name" value="WD40/YVTN_repeat-like_dom_sf"/>
</dbReference>
<dbReference type="SMART" id="SM00320">
    <property type="entry name" value="WD40"/>
    <property type="match status" value="8"/>
</dbReference>
<dbReference type="GO" id="GO:0005509">
    <property type="term" value="F:calcium ion binding"/>
    <property type="evidence" value="ECO:0007669"/>
    <property type="project" value="InterPro"/>
</dbReference>
<dbReference type="AlphaFoldDB" id="A0A913XYN4"/>
<organism evidence="5 6">
    <name type="scientific">Exaiptasia diaphana</name>
    <name type="common">Tropical sea anemone</name>
    <name type="synonym">Aiptasia pulchella</name>
    <dbReference type="NCBI Taxonomy" id="2652724"/>
    <lineage>
        <taxon>Eukaryota</taxon>
        <taxon>Metazoa</taxon>
        <taxon>Cnidaria</taxon>
        <taxon>Anthozoa</taxon>
        <taxon>Hexacorallia</taxon>
        <taxon>Actiniaria</taxon>
        <taxon>Aiptasiidae</taxon>
        <taxon>Exaiptasia</taxon>
    </lineage>
</organism>
<accession>A0A913XYN4</accession>
<dbReference type="InterPro" id="IPR019775">
    <property type="entry name" value="WD40_repeat_CS"/>
</dbReference>
<evidence type="ECO:0000259" key="4">
    <source>
        <dbReference type="PROSITE" id="PS50222"/>
    </source>
</evidence>
<evidence type="ECO:0000313" key="5">
    <source>
        <dbReference type="EnsemblMetazoa" id="XP_020912310.1"/>
    </source>
</evidence>
<dbReference type="PANTHER" id="PTHR44324:SF3">
    <property type="entry name" value="WD REPEAT-CONTAINING PROTEIN 49-LIKE"/>
    <property type="match status" value="1"/>
</dbReference>
<dbReference type="PROSITE" id="PS50222">
    <property type="entry name" value="EF_HAND_2"/>
    <property type="match status" value="1"/>
</dbReference>
<dbReference type="Pfam" id="PF00400">
    <property type="entry name" value="WD40"/>
    <property type="match status" value="3"/>
</dbReference>
<proteinExistence type="predicted"/>
<dbReference type="EnsemblMetazoa" id="XM_021056651.2">
    <property type="protein sequence ID" value="XP_020912310.1"/>
    <property type="gene ID" value="LOC110250054"/>
</dbReference>
<dbReference type="Proteomes" id="UP000887567">
    <property type="component" value="Unplaced"/>
</dbReference>
<protein>
    <recommendedName>
        <fullName evidence="4">EF-hand domain-containing protein</fullName>
    </recommendedName>
</protein>
<keyword evidence="6" id="KW-1185">Reference proteome</keyword>
<feature type="repeat" description="WD" evidence="3">
    <location>
        <begin position="835"/>
        <end position="871"/>
    </location>
</feature>
<dbReference type="InterPro" id="IPR036322">
    <property type="entry name" value="WD40_repeat_dom_sf"/>
</dbReference>
<feature type="repeat" description="WD" evidence="3">
    <location>
        <begin position="370"/>
        <end position="395"/>
    </location>
</feature>
<dbReference type="SUPFAM" id="SSF50978">
    <property type="entry name" value="WD40 repeat-like"/>
    <property type="match status" value="2"/>
</dbReference>
<dbReference type="Gene3D" id="1.10.238.10">
    <property type="entry name" value="EF-hand"/>
    <property type="match status" value="1"/>
</dbReference>
<feature type="repeat" description="WD" evidence="3">
    <location>
        <begin position="406"/>
        <end position="447"/>
    </location>
</feature>
<dbReference type="PROSITE" id="PS50082">
    <property type="entry name" value="WD_REPEATS_2"/>
    <property type="match status" value="4"/>
</dbReference>
<evidence type="ECO:0000256" key="3">
    <source>
        <dbReference type="PROSITE-ProRule" id="PRU00221"/>
    </source>
</evidence>
<dbReference type="SUPFAM" id="SSF47473">
    <property type="entry name" value="EF-hand"/>
    <property type="match status" value="1"/>
</dbReference>
<dbReference type="PANTHER" id="PTHR44324">
    <property type="entry name" value="WD40 REPEAT DOMAIN 95"/>
    <property type="match status" value="1"/>
</dbReference>
<evidence type="ECO:0000256" key="1">
    <source>
        <dbReference type="ARBA" id="ARBA00022574"/>
    </source>
</evidence>
<dbReference type="InterPro" id="IPR001680">
    <property type="entry name" value="WD40_rpt"/>
</dbReference>
<dbReference type="GeneID" id="110250054"/>
<dbReference type="OrthoDB" id="75172at2759"/>
<dbReference type="PROSITE" id="PS00678">
    <property type="entry name" value="WD_REPEATS_1"/>
    <property type="match status" value="1"/>
</dbReference>